<keyword evidence="3" id="KW-1185">Reference proteome</keyword>
<feature type="compositionally biased region" description="Polar residues" evidence="1">
    <location>
        <begin position="408"/>
        <end position="430"/>
    </location>
</feature>
<protein>
    <recommendedName>
        <fullName evidence="4">PQQ-like beta-propeller repeat protein</fullName>
    </recommendedName>
</protein>
<evidence type="ECO:0000256" key="1">
    <source>
        <dbReference type="SAM" id="MobiDB-lite"/>
    </source>
</evidence>
<sequence length="473" mass="48054">MKRPMAVVGVATAAVLLAGCGGSDDKSDSKPESGDSTAAATPSAPAAASFDPPKAFVAMSAFGVERTDKDNQYTLKSGMVGQSSLIAGLTGVTGRNIAAQGEPWTVPSAAAPTTETLDVTAPMGVQLDGKDVVAIAYVQNDKGNGTQKAKGQVVFQWLNATDGKKVAEVTADLTPALGAGQGGDNVVSQGYDAATGQIVVGVGADGEEAAKKGGEVFTVYADPKTQKSNVIPFVTPAGVLNGVVAGAKGSNREGAADGTIVIADGPTGKITKQTPTKQDYLKPAGSGSKRAYLASNSYTGNDKYNNVLYSVDIAGGAVVQTKSQVVDEQVSTFTCWGDQAKAVVCTSGESGGKEIIGFDDTTGKKVWGYTDKSASRDVPAVTAAYHGIVYAQSEVQPVLMNAATGADVSTPTATSMPSHSKDPSTTNGSDMSLYDGKLKSPTAVTKYGGAYLQAPSGSNYDFESILIALAPTA</sequence>
<gene>
    <name evidence="2" type="ORF">FE633_44130</name>
</gene>
<dbReference type="AlphaFoldDB" id="A0A5R9F877"/>
<comment type="caution">
    <text evidence="2">The sequence shown here is derived from an EMBL/GenBank/DDBJ whole genome shotgun (WGS) entry which is preliminary data.</text>
</comment>
<evidence type="ECO:0000313" key="3">
    <source>
        <dbReference type="Proteomes" id="UP000305906"/>
    </source>
</evidence>
<proteinExistence type="predicted"/>
<name>A0A5R9F877_9ACTN</name>
<dbReference type="Proteomes" id="UP000305906">
    <property type="component" value="Unassembled WGS sequence"/>
</dbReference>
<reference evidence="2 3" key="1">
    <citation type="submission" date="2019-05" db="EMBL/GenBank/DDBJ databases">
        <title>Streptomyces sp. NEAU-C151, a novel actinomycete isolated from soil.</title>
        <authorList>
            <person name="Han L."/>
            <person name="Jiang H."/>
        </authorList>
    </citation>
    <scope>NUCLEOTIDE SEQUENCE [LARGE SCALE GENOMIC DNA]</scope>
    <source>
        <strain evidence="2 3">NEAU-C151</strain>
    </source>
</reference>
<dbReference type="SUPFAM" id="SSF82171">
    <property type="entry name" value="DPP6 N-terminal domain-like"/>
    <property type="match status" value="1"/>
</dbReference>
<feature type="compositionally biased region" description="Low complexity" evidence="1">
    <location>
        <begin position="36"/>
        <end position="48"/>
    </location>
</feature>
<evidence type="ECO:0000313" key="2">
    <source>
        <dbReference type="EMBL" id="TLS39972.1"/>
    </source>
</evidence>
<organism evidence="2 3">
    <name type="scientific">Streptomyces montanus</name>
    <dbReference type="NCBI Taxonomy" id="2580423"/>
    <lineage>
        <taxon>Bacteria</taxon>
        <taxon>Bacillati</taxon>
        <taxon>Actinomycetota</taxon>
        <taxon>Actinomycetes</taxon>
        <taxon>Kitasatosporales</taxon>
        <taxon>Streptomycetaceae</taxon>
        <taxon>Streptomyces</taxon>
    </lineage>
</organism>
<dbReference type="PROSITE" id="PS51257">
    <property type="entry name" value="PROKAR_LIPOPROTEIN"/>
    <property type="match status" value="1"/>
</dbReference>
<dbReference type="RefSeq" id="WP_138050802.1">
    <property type="nucleotide sequence ID" value="NZ_VBZC01000096.1"/>
</dbReference>
<dbReference type="EMBL" id="VBZC01000096">
    <property type="protein sequence ID" value="TLS39972.1"/>
    <property type="molecule type" value="Genomic_DNA"/>
</dbReference>
<feature type="compositionally biased region" description="Basic and acidic residues" evidence="1">
    <location>
        <begin position="23"/>
        <end position="33"/>
    </location>
</feature>
<accession>A0A5R9F877</accession>
<feature type="region of interest" description="Disordered" evidence="1">
    <location>
        <begin position="21"/>
        <end position="48"/>
    </location>
</feature>
<evidence type="ECO:0008006" key="4">
    <source>
        <dbReference type="Google" id="ProtNLM"/>
    </source>
</evidence>
<feature type="region of interest" description="Disordered" evidence="1">
    <location>
        <begin position="408"/>
        <end position="433"/>
    </location>
</feature>